<accession>A0A2U1PSC7</accession>
<evidence type="ECO:0000259" key="1">
    <source>
        <dbReference type="Pfam" id="PF03372"/>
    </source>
</evidence>
<proteinExistence type="predicted"/>
<comment type="caution">
    <text evidence="3">The sequence shown here is derived from an EMBL/GenBank/DDBJ whole genome shotgun (WGS) entry which is preliminary data.</text>
</comment>
<dbReference type="Proteomes" id="UP000245207">
    <property type="component" value="Unassembled WGS sequence"/>
</dbReference>
<dbReference type="EMBL" id="PKPP01000795">
    <property type="protein sequence ID" value="PWA88617.1"/>
    <property type="molecule type" value="Genomic_DNA"/>
</dbReference>
<reference evidence="3 4" key="1">
    <citation type="journal article" date="2018" name="Mol. Plant">
        <title>The genome of Artemisia annua provides insight into the evolution of Asteraceae family and artemisinin biosynthesis.</title>
        <authorList>
            <person name="Shen Q."/>
            <person name="Zhang L."/>
            <person name="Liao Z."/>
            <person name="Wang S."/>
            <person name="Yan T."/>
            <person name="Shi P."/>
            <person name="Liu M."/>
            <person name="Fu X."/>
            <person name="Pan Q."/>
            <person name="Wang Y."/>
            <person name="Lv Z."/>
            <person name="Lu X."/>
            <person name="Zhang F."/>
            <person name="Jiang W."/>
            <person name="Ma Y."/>
            <person name="Chen M."/>
            <person name="Hao X."/>
            <person name="Li L."/>
            <person name="Tang Y."/>
            <person name="Lv G."/>
            <person name="Zhou Y."/>
            <person name="Sun X."/>
            <person name="Brodelius P.E."/>
            <person name="Rose J.K.C."/>
            <person name="Tang K."/>
        </authorList>
    </citation>
    <scope>NUCLEOTIDE SEQUENCE [LARGE SCALE GENOMIC DNA]</scope>
    <source>
        <strain evidence="4">cv. Huhao1</strain>
        <tissue evidence="3">Leaf</tissue>
    </source>
</reference>
<organism evidence="3 4">
    <name type="scientific">Artemisia annua</name>
    <name type="common">Sweet wormwood</name>
    <dbReference type="NCBI Taxonomy" id="35608"/>
    <lineage>
        <taxon>Eukaryota</taxon>
        <taxon>Viridiplantae</taxon>
        <taxon>Streptophyta</taxon>
        <taxon>Embryophyta</taxon>
        <taxon>Tracheophyta</taxon>
        <taxon>Spermatophyta</taxon>
        <taxon>Magnoliopsida</taxon>
        <taxon>eudicotyledons</taxon>
        <taxon>Gunneridae</taxon>
        <taxon>Pentapetalae</taxon>
        <taxon>asterids</taxon>
        <taxon>campanulids</taxon>
        <taxon>Asterales</taxon>
        <taxon>Asteraceae</taxon>
        <taxon>Asteroideae</taxon>
        <taxon>Anthemideae</taxon>
        <taxon>Artemisiinae</taxon>
        <taxon>Artemisia</taxon>
    </lineage>
</organism>
<sequence>MGVDGKDAWVRDMRRDNEVEFLVMQETKTQGLDRQCLERFWGIGSFDFEVVDPTGLSGGLVSLWDSSDFVKERVVKNRNFIVVGGRLRKDNIKINVVNVYGPQSRSQKLLVWQALKSLMCGSEEFWILMGDYNTVRSSEERLNTGFNEAMARDFNEFIDEAGLVDLFNKWPSASLRALPRRFSDHCPLILHMVSKNFGPKPFRWFNSWVEKVGCKDVVREVLGKEMVAHSAQLKVYRKLKTLSYKLRDWHVDVAKKEKEDLGSCCSEVDALEKLMEDRSLSEEEEWILEDDNMWEALPVNKYATGSWKAIVKVVAGMKVNDVAIHTYIRAKVGNGVSVRFWIDVWLDECALRDKWPLLYRLEGNKTCTVAERTKVFSNKLVMDAEWIDKIRTTDELMQWVQLCEAMNMFAVSMGQDCWKWAAEGQPEFTAKGTADLLMQRYDYGSNFVMKWVSWVPLKCSIMAWRAEQNRIPTRTTLVQRNIVIQDLLCPWCRARDETEMHILADCLIAANVWDCIGSWCRTPPIFAFGIKDLLKARNETVFNGKEPSVERIVRVYCEIVVFPLG</sequence>
<keyword evidence="3" id="KW-0808">Transferase</keyword>
<dbReference type="PANTHER" id="PTHR36617">
    <property type="entry name" value="PROTEIN, PUTATIVE-RELATED"/>
    <property type="match status" value="1"/>
</dbReference>
<dbReference type="Pfam" id="PF13966">
    <property type="entry name" value="zf-RVT"/>
    <property type="match status" value="1"/>
</dbReference>
<dbReference type="GO" id="GO:0003964">
    <property type="term" value="F:RNA-directed DNA polymerase activity"/>
    <property type="evidence" value="ECO:0007669"/>
    <property type="project" value="UniProtKB-KW"/>
</dbReference>
<feature type="domain" description="Endonuclease/exonuclease/phosphatase" evidence="1">
    <location>
        <begin position="10"/>
        <end position="168"/>
    </location>
</feature>
<evidence type="ECO:0000313" key="3">
    <source>
        <dbReference type="EMBL" id="PWA88617.1"/>
    </source>
</evidence>
<keyword evidence="3" id="KW-0548">Nucleotidyltransferase</keyword>
<dbReference type="OrthoDB" id="1471112at2759"/>
<name>A0A2U1PSC7_ARTAN</name>
<keyword evidence="3" id="KW-0695">RNA-directed DNA polymerase</keyword>
<evidence type="ECO:0000259" key="2">
    <source>
        <dbReference type="Pfam" id="PF13966"/>
    </source>
</evidence>
<gene>
    <name evidence="3" type="ORF">CTI12_AA118550</name>
</gene>
<evidence type="ECO:0000313" key="4">
    <source>
        <dbReference type="Proteomes" id="UP000245207"/>
    </source>
</evidence>
<dbReference type="AlphaFoldDB" id="A0A2U1PSC7"/>
<feature type="domain" description="Reverse transcriptase zinc-binding" evidence="2">
    <location>
        <begin position="435"/>
        <end position="513"/>
    </location>
</feature>
<dbReference type="Pfam" id="PF03372">
    <property type="entry name" value="Exo_endo_phos"/>
    <property type="match status" value="1"/>
</dbReference>
<keyword evidence="4" id="KW-1185">Reference proteome</keyword>
<dbReference type="InterPro" id="IPR005135">
    <property type="entry name" value="Endo/exonuclease/phosphatase"/>
</dbReference>
<dbReference type="PANTHER" id="PTHR36617:SF5">
    <property type="entry name" value="OS05G0421675 PROTEIN"/>
    <property type="match status" value="1"/>
</dbReference>
<dbReference type="SUPFAM" id="SSF56219">
    <property type="entry name" value="DNase I-like"/>
    <property type="match status" value="1"/>
</dbReference>
<protein>
    <submittedName>
        <fullName evidence="3">RNA-directed DNA polymerase, eukaryota</fullName>
    </submittedName>
</protein>
<dbReference type="Gene3D" id="3.60.10.10">
    <property type="entry name" value="Endonuclease/exonuclease/phosphatase"/>
    <property type="match status" value="1"/>
</dbReference>
<dbReference type="InterPro" id="IPR026960">
    <property type="entry name" value="RVT-Znf"/>
</dbReference>
<dbReference type="InterPro" id="IPR036691">
    <property type="entry name" value="Endo/exonu/phosph_ase_sf"/>
</dbReference>